<sequence length="150" mass="15534">MATATTTATTTTTASPSSATPARLKSLARQMVATLCNTHDYASAFLTAHMSPAFSAMHDGGAPSADRAAFLAQIGGAMAKMPGFHAEVLDVVAEAGEGGRAKVWVFSRMSGFPGGVVKESVDMMEWEGEVLVRGRDVQRTVIEAAAAGVE</sequence>
<dbReference type="Proteomes" id="UP001165186">
    <property type="component" value="Unassembled WGS sequence"/>
</dbReference>
<organism evidence="1 2">
    <name type="scientific">Neofusicoccum parvum</name>
    <dbReference type="NCBI Taxonomy" id="310453"/>
    <lineage>
        <taxon>Eukaryota</taxon>
        <taxon>Fungi</taxon>
        <taxon>Dikarya</taxon>
        <taxon>Ascomycota</taxon>
        <taxon>Pezizomycotina</taxon>
        <taxon>Dothideomycetes</taxon>
        <taxon>Dothideomycetes incertae sedis</taxon>
        <taxon>Botryosphaeriales</taxon>
        <taxon>Botryosphaeriaceae</taxon>
        <taxon>Neofusicoccum</taxon>
    </lineage>
</organism>
<proteinExistence type="predicted"/>
<accession>A0ACB5S980</accession>
<protein>
    <submittedName>
        <fullName evidence="1">Uncharacterized protein</fullName>
    </submittedName>
</protein>
<dbReference type="EMBL" id="BSXG01000209">
    <property type="protein sequence ID" value="GME31546.1"/>
    <property type="molecule type" value="Genomic_DNA"/>
</dbReference>
<reference evidence="1" key="1">
    <citation type="submission" date="2024-09" db="EMBL/GenBank/DDBJ databases">
        <title>Draft Genome Sequences of Neofusicoccum parvum.</title>
        <authorList>
            <person name="Ashida A."/>
            <person name="Camagna M."/>
            <person name="Tanaka A."/>
            <person name="Takemoto D."/>
        </authorList>
    </citation>
    <scope>NUCLEOTIDE SEQUENCE</scope>
    <source>
        <strain evidence="1">PPO83</strain>
    </source>
</reference>
<keyword evidence="2" id="KW-1185">Reference proteome</keyword>
<name>A0ACB5S980_9PEZI</name>
<evidence type="ECO:0000313" key="2">
    <source>
        <dbReference type="Proteomes" id="UP001165186"/>
    </source>
</evidence>
<gene>
    <name evidence="1" type="primary">g4218</name>
    <name evidence="1" type="ORF">NpPPO83_00004218</name>
</gene>
<evidence type="ECO:0000313" key="1">
    <source>
        <dbReference type="EMBL" id="GME31546.1"/>
    </source>
</evidence>
<comment type="caution">
    <text evidence="1">The sequence shown here is derived from an EMBL/GenBank/DDBJ whole genome shotgun (WGS) entry which is preliminary data.</text>
</comment>